<evidence type="ECO:0000256" key="3">
    <source>
        <dbReference type="ARBA" id="ARBA00023015"/>
    </source>
</evidence>
<evidence type="ECO:0000256" key="5">
    <source>
        <dbReference type="ARBA" id="ARBA00023242"/>
    </source>
</evidence>
<keyword evidence="4" id="KW-0804">Transcription</keyword>
<dbReference type="GO" id="GO:0010468">
    <property type="term" value="P:regulation of gene expression"/>
    <property type="evidence" value="ECO:0007669"/>
    <property type="project" value="UniProtKB-ARBA"/>
</dbReference>
<dbReference type="HOGENOM" id="CLU_012439_0_0_1"/>
<dbReference type="PhylomeDB" id="S7Z754"/>
<dbReference type="STRING" id="933388.S7Z754"/>
<dbReference type="Pfam" id="PF08598">
    <property type="entry name" value="Sds3"/>
    <property type="match status" value="1"/>
</dbReference>
<evidence type="ECO:0000256" key="6">
    <source>
        <dbReference type="ARBA" id="ARBA00038256"/>
    </source>
</evidence>
<dbReference type="FunFam" id="1.20.5.1500:FF:000002">
    <property type="entry name" value="breast cancer metastasis-suppressor 1-like protein-A"/>
    <property type="match status" value="1"/>
</dbReference>
<comment type="subcellular location">
    <subcellularLocation>
        <location evidence="1">Nucleus</location>
    </subcellularLocation>
</comment>
<dbReference type="InterPro" id="IPR013907">
    <property type="entry name" value="Sds3"/>
</dbReference>
<dbReference type="GO" id="GO:0005654">
    <property type="term" value="C:nucleoplasm"/>
    <property type="evidence" value="ECO:0007669"/>
    <property type="project" value="UniProtKB-ARBA"/>
</dbReference>
<dbReference type="OrthoDB" id="20886at2759"/>
<name>S7Z754_PENO1</name>
<feature type="region of interest" description="Disordered" evidence="7">
    <location>
        <begin position="1"/>
        <end position="256"/>
    </location>
</feature>
<comment type="similarity">
    <text evidence="6">Belongs to the BRMS1 family.</text>
</comment>
<evidence type="ECO:0000256" key="2">
    <source>
        <dbReference type="ARBA" id="ARBA00022491"/>
    </source>
</evidence>
<gene>
    <name evidence="8" type="ORF">PDE_00920</name>
</gene>
<feature type="compositionally biased region" description="Acidic residues" evidence="7">
    <location>
        <begin position="143"/>
        <end position="152"/>
    </location>
</feature>
<dbReference type="PANTHER" id="PTHR21964">
    <property type="entry name" value="BREAST CANCER METASTASIS-SUPPRESSOR 1"/>
    <property type="match status" value="1"/>
</dbReference>
<reference evidence="8 9" key="1">
    <citation type="journal article" date="2013" name="PLoS ONE">
        <title>Genomic and secretomic analyses reveal unique features of the lignocellulolytic enzyme system of Penicillium decumbens.</title>
        <authorList>
            <person name="Liu G."/>
            <person name="Zhang L."/>
            <person name="Wei X."/>
            <person name="Zou G."/>
            <person name="Qin Y."/>
            <person name="Ma L."/>
            <person name="Li J."/>
            <person name="Zheng H."/>
            <person name="Wang S."/>
            <person name="Wang C."/>
            <person name="Xun L."/>
            <person name="Zhao G.-P."/>
            <person name="Zhou Z."/>
            <person name="Qu Y."/>
        </authorList>
    </citation>
    <scope>NUCLEOTIDE SEQUENCE [LARGE SCALE GENOMIC DNA]</scope>
    <source>
        <strain evidence="9">114-2 / CGMCC 5302</strain>
    </source>
</reference>
<feature type="compositionally biased region" description="Basic and acidic residues" evidence="7">
    <location>
        <begin position="60"/>
        <end position="91"/>
    </location>
</feature>
<dbReference type="Gene3D" id="1.20.5.1500">
    <property type="match status" value="1"/>
</dbReference>
<dbReference type="eggNOG" id="ENOG502S14R">
    <property type="taxonomic scope" value="Eukaryota"/>
</dbReference>
<dbReference type="SMART" id="SM01401">
    <property type="entry name" value="Sds3"/>
    <property type="match status" value="1"/>
</dbReference>
<feature type="compositionally biased region" description="Acidic residues" evidence="7">
    <location>
        <begin position="46"/>
        <end position="59"/>
    </location>
</feature>
<feature type="region of interest" description="Disordered" evidence="7">
    <location>
        <begin position="536"/>
        <end position="675"/>
    </location>
</feature>
<keyword evidence="3" id="KW-0805">Transcription regulation</keyword>
<evidence type="ECO:0000313" key="8">
    <source>
        <dbReference type="EMBL" id="EPS25984.1"/>
    </source>
</evidence>
<feature type="compositionally biased region" description="Polar residues" evidence="7">
    <location>
        <begin position="537"/>
        <end position="546"/>
    </location>
</feature>
<proteinExistence type="inferred from homology"/>
<dbReference type="EMBL" id="KB644408">
    <property type="protein sequence ID" value="EPS25984.1"/>
    <property type="molecule type" value="Genomic_DNA"/>
</dbReference>
<feature type="compositionally biased region" description="Basic and acidic residues" evidence="7">
    <location>
        <begin position="120"/>
        <end position="129"/>
    </location>
</feature>
<keyword evidence="2" id="KW-0678">Repressor</keyword>
<evidence type="ECO:0000313" key="9">
    <source>
        <dbReference type="Proteomes" id="UP000019376"/>
    </source>
</evidence>
<accession>S7Z754</accession>
<evidence type="ECO:0000256" key="4">
    <source>
        <dbReference type="ARBA" id="ARBA00023163"/>
    </source>
</evidence>
<evidence type="ECO:0000256" key="7">
    <source>
        <dbReference type="SAM" id="MobiDB-lite"/>
    </source>
</evidence>
<keyword evidence="9" id="KW-1185">Reference proteome</keyword>
<dbReference type="Proteomes" id="UP000019376">
    <property type="component" value="Unassembled WGS sequence"/>
</dbReference>
<evidence type="ECO:0008006" key="10">
    <source>
        <dbReference type="Google" id="ProtNLM"/>
    </source>
</evidence>
<dbReference type="AlphaFoldDB" id="S7Z754"/>
<feature type="compositionally biased region" description="Acidic residues" evidence="7">
    <location>
        <begin position="244"/>
        <end position="255"/>
    </location>
</feature>
<protein>
    <recommendedName>
        <fullName evidence="10">Transcriptional regulatory protein DEP1</fullName>
    </recommendedName>
</protein>
<sequence length="675" mass="74882">MEVAESREQGSTGPKTGPESLMTNGERNPFLDDPLMDDGRSSSLSEIDDVSDDEPSDFDESPKPEKQLENDSEAETERIEDSPHNIRKRDIVLSAAGIGSAGPSPSKLHQSTTLDDVDENEHTVDDSPSKPRRSSKNHASDSEIPDLDESELVDSAGKKRKRVETGDETGTEHGEDEPVKKRRNSMKSDLSDPLDDDTPLSPEPVMDEEPATLMDDGVPIDDIPDAELPVVSSKGKRGRKVEEPAEPLDEADEAEVTARAEEESVKKMSAMESLATLEKEFAALRDKIYDERVTKLNRELEMLSGPNPTHPEYLRQIECVQRYRDAKIKYEHTLYRYRLKALLNKSLAERAQTHSTFFQRVRDVRERHSSAISKQFYAIQHDRFKTDELSPHHVVPFPTRRSQQIAHQTAYNHEVSIMAGVAKYVGFPAAPTLLGARPSELEEDLEKMGISVETRVAIPRHSHSLAMPPRNAVSAMSSNALRTAAEEAFLEQTPWANPQHPIHQQQPQHIYSQHHRAPVSSFATPAAQKRVVDINAPNGSASTIPENMSAANSSANNTPYGIEQDPRHHAQGPFRNPDYDMEHKSGLRSQSSSPLDVRKAQSHPGPLQERRSPGLDSSRNPLYSPPPAHAGLFQLSKSKAGPSQPYNAKPGETIHYHTHQAEIPTEASAGHAPLR</sequence>
<keyword evidence="5" id="KW-0539">Nucleus</keyword>
<evidence type="ECO:0000256" key="1">
    <source>
        <dbReference type="ARBA" id="ARBA00004123"/>
    </source>
</evidence>
<organism evidence="8 9">
    <name type="scientific">Penicillium oxalicum (strain 114-2 / CGMCC 5302)</name>
    <name type="common">Penicillium decumbens</name>
    <dbReference type="NCBI Taxonomy" id="933388"/>
    <lineage>
        <taxon>Eukaryota</taxon>
        <taxon>Fungi</taxon>
        <taxon>Dikarya</taxon>
        <taxon>Ascomycota</taxon>
        <taxon>Pezizomycotina</taxon>
        <taxon>Eurotiomycetes</taxon>
        <taxon>Eurotiomycetidae</taxon>
        <taxon>Eurotiales</taxon>
        <taxon>Aspergillaceae</taxon>
        <taxon>Penicillium</taxon>
    </lineage>
</organism>
<feature type="compositionally biased region" description="Basic and acidic residues" evidence="7">
    <location>
        <begin position="170"/>
        <end position="179"/>
    </location>
</feature>